<evidence type="ECO:0000259" key="3">
    <source>
        <dbReference type="PROSITE" id="PS51677"/>
    </source>
</evidence>
<evidence type="ECO:0000313" key="4">
    <source>
        <dbReference type="EMBL" id="BCL24330.1"/>
    </source>
</evidence>
<protein>
    <recommendedName>
        <fullName evidence="3">NodB homology domain-containing protein</fullName>
    </recommendedName>
</protein>
<sequence length="266" mass="29099">MTQPVPIFMYHGVTRTPSSSMATLSVTPEAFAEQMQVLGERGFTPITTAGLAAAWRGGPPLPSRPVLITFDDGYQGVHRYALPVLRALRFSVTVFVTTGWLRGPHELDGAALDQMLDWEEVRDMAAEGAEIGGHSHSHPQLDQLSDPKLRHEVERCTEIITEQLGSPPVSFAYPYGYSTRRVRQTVRAAGYAQSVAVGNALASPSQSPLALRRMTVRRSTGIGEFTRLAEGRSVARTFVVDRALTQGYALVRGSRRLVRKAASPRV</sequence>
<proteinExistence type="predicted"/>
<dbReference type="GO" id="GO:0016810">
    <property type="term" value="F:hydrolase activity, acting on carbon-nitrogen (but not peptide) bonds"/>
    <property type="evidence" value="ECO:0007669"/>
    <property type="project" value="InterPro"/>
</dbReference>
<dbReference type="PANTHER" id="PTHR34216">
    <property type="match status" value="1"/>
</dbReference>
<evidence type="ECO:0000256" key="2">
    <source>
        <dbReference type="ARBA" id="ARBA00022729"/>
    </source>
</evidence>
<reference evidence="4 5" key="1">
    <citation type="journal article" date="2014" name="Int. J. Syst. Evol. Microbiol.">
        <title>Complete genome sequence of Corynebacterium casei LMG S-19264T (=DSM 44701T), isolated from a smear-ripened cheese.</title>
        <authorList>
            <consortium name="US DOE Joint Genome Institute (JGI-PGF)"/>
            <person name="Walter F."/>
            <person name="Albersmeier A."/>
            <person name="Kalinowski J."/>
            <person name="Ruckert C."/>
        </authorList>
    </citation>
    <scope>NUCLEOTIDE SEQUENCE [LARGE SCALE GENOMIC DNA]</scope>
    <source>
        <strain evidence="4 5">JCM 4255</strain>
    </source>
</reference>
<dbReference type="GO" id="GO:0005576">
    <property type="term" value="C:extracellular region"/>
    <property type="evidence" value="ECO:0007669"/>
    <property type="project" value="UniProtKB-SubCell"/>
</dbReference>
<accession>A0A7G1NRL8</accession>
<dbReference type="AlphaFoldDB" id="A0A7G1NRL8"/>
<dbReference type="InterPro" id="IPR051398">
    <property type="entry name" value="Polysacch_Deacetylase"/>
</dbReference>
<organism evidence="4 5">
    <name type="scientific">Streptomyces tuirus</name>
    <dbReference type="NCBI Taxonomy" id="68278"/>
    <lineage>
        <taxon>Bacteria</taxon>
        <taxon>Bacillati</taxon>
        <taxon>Actinomycetota</taxon>
        <taxon>Actinomycetes</taxon>
        <taxon>Kitasatosporales</taxon>
        <taxon>Streptomycetaceae</taxon>
        <taxon>Streptomyces</taxon>
    </lineage>
</organism>
<evidence type="ECO:0000313" key="5">
    <source>
        <dbReference type="Proteomes" id="UP000516373"/>
    </source>
</evidence>
<dbReference type="InterPro" id="IPR002509">
    <property type="entry name" value="NODB_dom"/>
</dbReference>
<name>A0A7G1NRL8_9ACTN</name>
<keyword evidence="2" id="KW-0732">Signal</keyword>
<dbReference type="SUPFAM" id="SSF88713">
    <property type="entry name" value="Glycoside hydrolase/deacetylase"/>
    <property type="match status" value="1"/>
</dbReference>
<evidence type="ECO:0000256" key="1">
    <source>
        <dbReference type="ARBA" id="ARBA00004613"/>
    </source>
</evidence>
<dbReference type="CDD" id="cd10918">
    <property type="entry name" value="CE4_NodB_like_5s_6s"/>
    <property type="match status" value="1"/>
</dbReference>
<feature type="domain" description="NodB homology" evidence="3">
    <location>
        <begin position="64"/>
        <end position="266"/>
    </location>
</feature>
<dbReference type="RefSeq" id="WP_190903674.1">
    <property type="nucleotide sequence ID" value="NZ_AP023439.1"/>
</dbReference>
<dbReference type="Pfam" id="PF01522">
    <property type="entry name" value="Polysacc_deac_1"/>
    <property type="match status" value="1"/>
</dbReference>
<dbReference type="Proteomes" id="UP000516373">
    <property type="component" value="Chromosome"/>
</dbReference>
<dbReference type="KEGG" id="stui:GCM10017668_61730"/>
<comment type="subcellular location">
    <subcellularLocation>
        <location evidence="1">Secreted</location>
    </subcellularLocation>
</comment>
<dbReference type="GO" id="GO:0005975">
    <property type="term" value="P:carbohydrate metabolic process"/>
    <property type="evidence" value="ECO:0007669"/>
    <property type="project" value="InterPro"/>
</dbReference>
<gene>
    <name evidence="4" type="ORF">GCM10017668_61730</name>
</gene>
<dbReference type="EMBL" id="AP023439">
    <property type="protein sequence ID" value="BCL24330.1"/>
    <property type="molecule type" value="Genomic_DNA"/>
</dbReference>
<dbReference type="PROSITE" id="PS51677">
    <property type="entry name" value="NODB"/>
    <property type="match status" value="1"/>
</dbReference>
<dbReference type="PANTHER" id="PTHR34216:SF3">
    <property type="entry name" value="POLY-BETA-1,6-N-ACETYL-D-GLUCOSAMINE N-DEACETYLASE"/>
    <property type="match status" value="1"/>
</dbReference>
<dbReference type="InterPro" id="IPR011330">
    <property type="entry name" value="Glyco_hydro/deAcase_b/a-brl"/>
</dbReference>
<dbReference type="Gene3D" id="3.20.20.370">
    <property type="entry name" value="Glycoside hydrolase/deacetylase"/>
    <property type="match status" value="1"/>
</dbReference>